<evidence type="ECO:0000313" key="9">
    <source>
        <dbReference type="EMBL" id="SET58836.1"/>
    </source>
</evidence>
<evidence type="ECO:0000256" key="7">
    <source>
        <dbReference type="ARBA" id="ARBA00023136"/>
    </source>
</evidence>
<dbReference type="GO" id="GO:0008233">
    <property type="term" value="F:peptidase activity"/>
    <property type="evidence" value="ECO:0007669"/>
    <property type="project" value="UniProtKB-KW"/>
</dbReference>
<feature type="transmembrane region" description="Helical" evidence="8">
    <location>
        <begin position="33"/>
        <end position="59"/>
    </location>
</feature>
<dbReference type="SMART" id="SM00793">
    <property type="entry name" value="AgrB"/>
    <property type="match status" value="1"/>
</dbReference>
<dbReference type="GO" id="GO:0016020">
    <property type="term" value="C:membrane"/>
    <property type="evidence" value="ECO:0007669"/>
    <property type="project" value="InterPro"/>
</dbReference>
<keyword evidence="1" id="KW-1003">Cell membrane</keyword>
<keyword evidence="10" id="KW-1185">Reference proteome</keyword>
<feature type="transmembrane region" description="Helical" evidence="8">
    <location>
        <begin position="166"/>
        <end position="183"/>
    </location>
</feature>
<dbReference type="GO" id="GO:0006508">
    <property type="term" value="P:proteolysis"/>
    <property type="evidence" value="ECO:0007669"/>
    <property type="project" value="UniProtKB-KW"/>
</dbReference>
<dbReference type="InterPro" id="IPR006741">
    <property type="entry name" value="AgrB"/>
</dbReference>
<dbReference type="Pfam" id="PF04647">
    <property type="entry name" value="AgrB"/>
    <property type="match status" value="1"/>
</dbReference>
<keyword evidence="2" id="KW-0673">Quorum sensing</keyword>
<evidence type="ECO:0000256" key="2">
    <source>
        <dbReference type="ARBA" id="ARBA00022654"/>
    </source>
</evidence>
<organism evidence="9 10">
    <name type="scientific">[Clostridium] polysaccharolyticum</name>
    <dbReference type="NCBI Taxonomy" id="29364"/>
    <lineage>
        <taxon>Bacteria</taxon>
        <taxon>Bacillati</taxon>
        <taxon>Bacillota</taxon>
        <taxon>Clostridia</taxon>
        <taxon>Lachnospirales</taxon>
        <taxon>Lachnospiraceae</taxon>
    </lineage>
</organism>
<keyword evidence="6 8" id="KW-1133">Transmembrane helix</keyword>
<reference evidence="9 10" key="1">
    <citation type="submission" date="2016-10" db="EMBL/GenBank/DDBJ databases">
        <authorList>
            <person name="de Groot N.N."/>
        </authorList>
    </citation>
    <scope>NUCLEOTIDE SEQUENCE [LARGE SCALE GENOMIC DNA]</scope>
    <source>
        <strain evidence="9 10">DSM 1801</strain>
    </source>
</reference>
<gene>
    <name evidence="9" type="ORF">SAMN04487772_1339</name>
</gene>
<accession>A0A1I0FL93</accession>
<evidence type="ECO:0000256" key="6">
    <source>
        <dbReference type="ARBA" id="ARBA00022989"/>
    </source>
</evidence>
<dbReference type="EMBL" id="FOHN01000033">
    <property type="protein sequence ID" value="SET58836.1"/>
    <property type="molecule type" value="Genomic_DNA"/>
</dbReference>
<protein>
    <submittedName>
        <fullName evidence="9">Accessory gene regulator B</fullName>
    </submittedName>
</protein>
<dbReference type="GO" id="GO:0009372">
    <property type="term" value="P:quorum sensing"/>
    <property type="evidence" value="ECO:0007669"/>
    <property type="project" value="UniProtKB-KW"/>
</dbReference>
<keyword evidence="5" id="KW-0378">Hydrolase</keyword>
<keyword evidence="7 8" id="KW-0472">Membrane</keyword>
<evidence type="ECO:0000256" key="4">
    <source>
        <dbReference type="ARBA" id="ARBA00022692"/>
    </source>
</evidence>
<keyword evidence="3" id="KW-0645">Protease</keyword>
<proteinExistence type="predicted"/>
<name>A0A1I0FL93_9FIRM</name>
<feature type="transmembrane region" description="Helical" evidence="8">
    <location>
        <begin position="103"/>
        <end position="122"/>
    </location>
</feature>
<evidence type="ECO:0000256" key="3">
    <source>
        <dbReference type="ARBA" id="ARBA00022670"/>
    </source>
</evidence>
<evidence type="ECO:0000313" key="10">
    <source>
        <dbReference type="Proteomes" id="UP000199800"/>
    </source>
</evidence>
<evidence type="ECO:0000256" key="5">
    <source>
        <dbReference type="ARBA" id="ARBA00022801"/>
    </source>
</evidence>
<sequence>MKAVERLVVKLIADGVIEEEDREIYEYGFHHGIMLIINIACTIAIGIAMKMFWEVLLFLAAYVPLRTNAGGFHAKTQLRCFFYSNFIVAAILFSGRILAGHSLILGVLAMAASIVIVILAPVEDQNKPLDEKEVAVYGKRARRALFLDILLAGALELCSVQTGSATVIASVFGMAVFLIMGYIKNIRLKQKRNGAE</sequence>
<dbReference type="OrthoDB" id="9815055at2"/>
<keyword evidence="4 8" id="KW-0812">Transmembrane</keyword>
<dbReference type="Proteomes" id="UP000199800">
    <property type="component" value="Unassembled WGS sequence"/>
</dbReference>
<evidence type="ECO:0000256" key="1">
    <source>
        <dbReference type="ARBA" id="ARBA00022475"/>
    </source>
</evidence>
<feature type="transmembrane region" description="Helical" evidence="8">
    <location>
        <begin position="80"/>
        <end position="97"/>
    </location>
</feature>
<dbReference type="RefSeq" id="WP_092478878.1">
    <property type="nucleotide sequence ID" value="NZ_FOHN01000033.1"/>
</dbReference>
<evidence type="ECO:0000256" key="8">
    <source>
        <dbReference type="SAM" id="Phobius"/>
    </source>
</evidence>
<dbReference type="AlphaFoldDB" id="A0A1I0FL93"/>
<dbReference type="STRING" id="29364.SAMN04487772_1339"/>